<dbReference type="InterPro" id="IPR022742">
    <property type="entry name" value="Hydrolase_4"/>
</dbReference>
<reference evidence="2 3" key="1">
    <citation type="submission" date="2023-03" db="EMBL/GenBank/DDBJ databases">
        <title>Draft assemblies of triclosan tolerant bacteria isolated from returned activated sludge.</title>
        <authorList>
            <person name="Van Hamelsveld S."/>
        </authorList>
    </citation>
    <scope>NUCLEOTIDE SEQUENCE [LARGE SCALE GENOMIC DNA]</scope>
    <source>
        <strain evidence="2 3">GW210010_S58</strain>
    </source>
</reference>
<dbReference type="RefSeq" id="WP_276263446.1">
    <property type="nucleotide sequence ID" value="NZ_JARJLM010000017.1"/>
</dbReference>
<sequence length="338" mass="36738">MSPLLATGAALLLLLCMLGAFALHGLSDFELKNARVSALTFHAGNAELSGTLVMPRNAPNAPIALLIHGDGPRDRFSEGGYLPLINALLDAGIGVFTWDKAGIDQSSGDWLAQSMQDRADEAVVAMTRVRQAIGPNHKIGLLGFSQGGWVIPRVASEVRPAFSVIVGGAVNWRRQGVYLTQQRLRAQGVPPTSIDAAIAAELKSNDRIFSRQGEPADPNARPDIEPHRFAFIARNYAEDSSTALATMHGPVLAAWGALDRNVDPVNDANSYARAFADHSDRTITLVRNATHALLRARWFDYQLESQWPKWKVALFMCLGRHAYAPGALTLITDWIKSQ</sequence>
<evidence type="ECO:0000259" key="1">
    <source>
        <dbReference type="Pfam" id="PF12146"/>
    </source>
</evidence>
<proteinExistence type="predicted"/>
<dbReference type="SUPFAM" id="SSF53474">
    <property type="entry name" value="alpha/beta-Hydrolases"/>
    <property type="match status" value="1"/>
</dbReference>
<dbReference type="Pfam" id="PF12146">
    <property type="entry name" value="Hydrolase_4"/>
    <property type="match status" value="1"/>
</dbReference>
<dbReference type="PANTHER" id="PTHR43265">
    <property type="entry name" value="ESTERASE ESTD"/>
    <property type="match status" value="1"/>
</dbReference>
<name>A0ABT6AG44_9BURK</name>
<dbReference type="InterPro" id="IPR029058">
    <property type="entry name" value="AB_hydrolase_fold"/>
</dbReference>
<protein>
    <submittedName>
        <fullName evidence="2">Alpha/beta hydrolase</fullName>
    </submittedName>
</protein>
<accession>A0ABT6AG44</accession>
<dbReference type="Proteomes" id="UP001216674">
    <property type="component" value="Unassembled WGS sequence"/>
</dbReference>
<dbReference type="InterPro" id="IPR053145">
    <property type="entry name" value="AB_hydrolase_Est10"/>
</dbReference>
<organism evidence="2 3">
    <name type="scientific">Cupriavidus basilensis</name>
    <dbReference type="NCBI Taxonomy" id="68895"/>
    <lineage>
        <taxon>Bacteria</taxon>
        <taxon>Pseudomonadati</taxon>
        <taxon>Pseudomonadota</taxon>
        <taxon>Betaproteobacteria</taxon>
        <taxon>Burkholderiales</taxon>
        <taxon>Burkholderiaceae</taxon>
        <taxon>Cupriavidus</taxon>
    </lineage>
</organism>
<dbReference type="EMBL" id="JARJLM010000017">
    <property type="protein sequence ID" value="MDF3831572.1"/>
    <property type="molecule type" value="Genomic_DNA"/>
</dbReference>
<keyword evidence="3" id="KW-1185">Reference proteome</keyword>
<feature type="domain" description="Serine aminopeptidase S33" evidence="1">
    <location>
        <begin position="79"/>
        <end position="294"/>
    </location>
</feature>
<gene>
    <name evidence="2" type="ORF">P3W85_01145</name>
</gene>
<dbReference type="PANTHER" id="PTHR43265:SF1">
    <property type="entry name" value="ESTERASE ESTD"/>
    <property type="match status" value="1"/>
</dbReference>
<evidence type="ECO:0000313" key="3">
    <source>
        <dbReference type="Proteomes" id="UP001216674"/>
    </source>
</evidence>
<dbReference type="Gene3D" id="3.40.50.1820">
    <property type="entry name" value="alpha/beta hydrolase"/>
    <property type="match status" value="1"/>
</dbReference>
<dbReference type="GO" id="GO:0016787">
    <property type="term" value="F:hydrolase activity"/>
    <property type="evidence" value="ECO:0007669"/>
    <property type="project" value="UniProtKB-KW"/>
</dbReference>
<keyword evidence="2" id="KW-0378">Hydrolase</keyword>
<evidence type="ECO:0000313" key="2">
    <source>
        <dbReference type="EMBL" id="MDF3831572.1"/>
    </source>
</evidence>
<comment type="caution">
    <text evidence="2">The sequence shown here is derived from an EMBL/GenBank/DDBJ whole genome shotgun (WGS) entry which is preliminary data.</text>
</comment>